<dbReference type="AlphaFoldDB" id="A0A1T4PP37"/>
<dbReference type="CDD" id="cd06262">
    <property type="entry name" value="metallo-hydrolase-like_MBL-fold"/>
    <property type="match status" value="1"/>
</dbReference>
<dbReference type="SUPFAM" id="SSF56281">
    <property type="entry name" value="Metallo-hydrolase/oxidoreductase"/>
    <property type="match status" value="1"/>
</dbReference>
<dbReference type="OrthoDB" id="9761531at2"/>
<dbReference type="Pfam" id="PF00753">
    <property type="entry name" value="Lactamase_B"/>
    <property type="match status" value="2"/>
</dbReference>
<gene>
    <name evidence="2" type="ORF">SAMN02745885_01355</name>
</gene>
<keyword evidence="3" id="KW-1185">Reference proteome</keyword>
<dbReference type="PANTHER" id="PTHR42951:SF4">
    <property type="entry name" value="ACYL-COENZYME A THIOESTERASE MBLAC2"/>
    <property type="match status" value="1"/>
</dbReference>
<dbReference type="PANTHER" id="PTHR42951">
    <property type="entry name" value="METALLO-BETA-LACTAMASE DOMAIN-CONTAINING"/>
    <property type="match status" value="1"/>
</dbReference>
<dbReference type="EMBL" id="FUXM01000013">
    <property type="protein sequence ID" value="SJZ93375.1"/>
    <property type="molecule type" value="Genomic_DNA"/>
</dbReference>
<proteinExistence type="predicted"/>
<name>A0A1T4PP37_9FIRM</name>
<feature type="domain" description="Metallo-beta-lactamase" evidence="1">
    <location>
        <begin position="22"/>
        <end position="226"/>
    </location>
</feature>
<accession>A0A1T4PP37</accession>
<dbReference type="InterPro" id="IPR050855">
    <property type="entry name" value="NDM-1-like"/>
</dbReference>
<protein>
    <submittedName>
        <fullName evidence="2">Glyoxylase, beta-lactamase superfamily II</fullName>
    </submittedName>
</protein>
<evidence type="ECO:0000259" key="1">
    <source>
        <dbReference type="SMART" id="SM00849"/>
    </source>
</evidence>
<sequence length="302" mass="34824">MFDREKGRIKVIFGERGANFPYSNNLYLEGKEVKALVDAGAGEEKLQALKARLPVERVYLTHYHFDHVVYTYLFKEQAEIWSNPIDAPNLLDLRQLVRTIGITWALGEEKVAAWLADLQADRIKGQSLAPWGRQEWLWSTGRVDGTYPYGEPMDLGDLPLVFLHTPGHTAGMACLWFPEEKLVFTADVDLTEFGPWYMGEDGDITAYRQSALALLELPAKYYLTSHVPELLSKDEFYRRLKEYLQIIDHKHEKILTLWRQGLSVAEIAVQGIFYPARFQVDPWINAWEQLTIRKHLQLAEGE</sequence>
<organism evidence="2 3">
    <name type="scientific">Carboxydocella sporoproducens DSM 16521</name>
    <dbReference type="NCBI Taxonomy" id="1121270"/>
    <lineage>
        <taxon>Bacteria</taxon>
        <taxon>Bacillati</taxon>
        <taxon>Bacillota</taxon>
        <taxon>Clostridia</taxon>
        <taxon>Eubacteriales</taxon>
        <taxon>Clostridiales Family XVI. Incertae Sedis</taxon>
        <taxon>Carboxydocella</taxon>
    </lineage>
</organism>
<dbReference type="Gene3D" id="3.60.15.10">
    <property type="entry name" value="Ribonuclease Z/Hydroxyacylglutathione hydrolase-like"/>
    <property type="match status" value="1"/>
</dbReference>
<evidence type="ECO:0000313" key="3">
    <source>
        <dbReference type="Proteomes" id="UP000189933"/>
    </source>
</evidence>
<dbReference type="Proteomes" id="UP000189933">
    <property type="component" value="Unassembled WGS sequence"/>
</dbReference>
<dbReference type="InterPro" id="IPR001279">
    <property type="entry name" value="Metallo-B-lactamas"/>
</dbReference>
<reference evidence="3" key="1">
    <citation type="submission" date="2017-02" db="EMBL/GenBank/DDBJ databases">
        <authorList>
            <person name="Varghese N."/>
            <person name="Submissions S."/>
        </authorList>
    </citation>
    <scope>NUCLEOTIDE SEQUENCE [LARGE SCALE GENOMIC DNA]</scope>
    <source>
        <strain evidence="3">DSM 16521</strain>
    </source>
</reference>
<dbReference type="InterPro" id="IPR036866">
    <property type="entry name" value="RibonucZ/Hydroxyglut_hydro"/>
</dbReference>
<dbReference type="SMART" id="SM00849">
    <property type="entry name" value="Lactamase_B"/>
    <property type="match status" value="1"/>
</dbReference>
<dbReference type="RefSeq" id="WP_078665432.1">
    <property type="nucleotide sequence ID" value="NZ_FUXM01000013.1"/>
</dbReference>
<evidence type="ECO:0000313" key="2">
    <source>
        <dbReference type="EMBL" id="SJZ93375.1"/>
    </source>
</evidence>